<reference evidence="11" key="1">
    <citation type="submission" date="2025-08" db="UniProtKB">
        <authorList>
            <consortium name="RefSeq"/>
        </authorList>
    </citation>
    <scope>IDENTIFICATION</scope>
</reference>
<dbReference type="GO" id="GO:0005840">
    <property type="term" value="C:ribosome"/>
    <property type="evidence" value="ECO:0007669"/>
    <property type="project" value="UniProtKB-KW"/>
</dbReference>
<dbReference type="Pfam" id="PF00687">
    <property type="entry name" value="Ribosomal_L1"/>
    <property type="match status" value="1"/>
</dbReference>
<dbReference type="Gene3D" id="3.30.190.20">
    <property type="match status" value="1"/>
</dbReference>
<dbReference type="RefSeq" id="XP_030046408.1">
    <property type="nucleotide sequence ID" value="XM_030190548.1"/>
</dbReference>
<evidence type="ECO:0000256" key="4">
    <source>
        <dbReference type="ARBA" id="ARBA00022980"/>
    </source>
</evidence>
<keyword evidence="10" id="KW-1185">Reference proteome</keyword>
<dbReference type="GeneID" id="115461028"/>
<keyword evidence="5" id="KW-0496">Mitochondrion</keyword>
<feature type="compositionally biased region" description="Basic and acidic residues" evidence="9">
    <location>
        <begin position="63"/>
        <end position="83"/>
    </location>
</feature>
<accession>A0A6P7X1Q0</accession>
<dbReference type="CTD" id="65008"/>
<dbReference type="FunFam" id="3.40.50.790:FF:000003">
    <property type="entry name" value="39S ribosomal protein L1, mitochondrial"/>
    <property type="match status" value="1"/>
</dbReference>
<dbReference type="GO" id="GO:0005743">
    <property type="term" value="C:mitochondrial inner membrane"/>
    <property type="evidence" value="ECO:0007669"/>
    <property type="project" value="UniProtKB-ARBA"/>
</dbReference>
<evidence type="ECO:0000256" key="9">
    <source>
        <dbReference type="SAM" id="MobiDB-lite"/>
    </source>
</evidence>
<dbReference type="Proteomes" id="UP000515156">
    <property type="component" value="Chromosome 2"/>
</dbReference>
<dbReference type="GO" id="GO:1990904">
    <property type="term" value="C:ribonucleoprotein complex"/>
    <property type="evidence" value="ECO:0007669"/>
    <property type="project" value="UniProtKB-KW"/>
</dbReference>
<keyword evidence="4 11" id="KW-0689">Ribosomal protein</keyword>
<evidence type="ECO:0000256" key="8">
    <source>
        <dbReference type="ARBA" id="ARBA00077483"/>
    </source>
</evidence>
<dbReference type="InterPro" id="IPR023674">
    <property type="entry name" value="Ribosomal_uL1-like"/>
</dbReference>
<feature type="region of interest" description="Disordered" evidence="9">
    <location>
        <begin position="28"/>
        <end position="88"/>
    </location>
</feature>
<evidence type="ECO:0000256" key="2">
    <source>
        <dbReference type="ARBA" id="ARBA00010531"/>
    </source>
</evidence>
<dbReference type="SUPFAM" id="SSF56808">
    <property type="entry name" value="Ribosomal protein L1"/>
    <property type="match status" value="1"/>
</dbReference>
<dbReference type="OrthoDB" id="1747252at2759"/>
<keyword evidence="6" id="KW-0687">Ribonucleoprotein</keyword>
<dbReference type="PANTHER" id="PTHR36427">
    <property type="entry name" value="54S RIBOSOMAL PROTEIN L1, MITOCHONDRIAL"/>
    <property type="match status" value="1"/>
</dbReference>
<dbReference type="InterPro" id="IPR016095">
    <property type="entry name" value="Ribosomal_uL1_3-a/b-sand"/>
</dbReference>
<evidence type="ECO:0000313" key="11">
    <source>
        <dbReference type="RefSeq" id="XP_030046408.1"/>
    </source>
</evidence>
<proteinExistence type="inferred from homology"/>
<evidence type="ECO:0000256" key="5">
    <source>
        <dbReference type="ARBA" id="ARBA00023128"/>
    </source>
</evidence>
<organism evidence="10 11">
    <name type="scientific">Microcaecilia unicolor</name>
    <dbReference type="NCBI Taxonomy" id="1415580"/>
    <lineage>
        <taxon>Eukaryota</taxon>
        <taxon>Metazoa</taxon>
        <taxon>Chordata</taxon>
        <taxon>Craniata</taxon>
        <taxon>Vertebrata</taxon>
        <taxon>Euteleostomi</taxon>
        <taxon>Amphibia</taxon>
        <taxon>Gymnophiona</taxon>
        <taxon>Siphonopidae</taxon>
        <taxon>Microcaecilia</taxon>
    </lineage>
</organism>
<dbReference type="AlphaFoldDB" id="A0A6P7X1Q0"/>
<sequence>MALSAARAVARFLRTAGNWNQATDFPRVNGRSLGVPSRHYAPPAAKATKKPWVIKKTSATKKTSTEAKKQQRGPSQEEREKLMSDTSQPKPFGLTAWEPVDDVYLVRYYPKPIYEIETAIEMLKQFQQLDFTDPSQVVHVELRLDMTMEKKKLDPFISTMHLPYPLISETNKVLVFTENAKEAKVAEDNGAAFVGGAELIKKILNEEIQADFYVAVPEILPKLDPLKNKLRNKFPKSKRGSVNTDIPKMLKLFKNGYQYQIADERFVRTEIATLDMPSKHIIANVDAVIKDVCTHRPLSYGPFINRSLIWSLTSEALNFKFEHFLPQPEEEIKPEDSN</sequence>
<evidence type="ECO:0000256" key="1">
    <source>
        <dbReference type="ARBA" id="ARBA00004173"/>
    </source>
</evidence>
<evidence type="ECO:0000256" key="7">
    <source>
        <dbReference type="ARBA" id="ARBA00035212"/>
    </source>
</evidence>
<dbReference type="PANTHER" id="PTHR36427:SF3">
    <property type="entry name" value="LARGE RIBOSOMAL SUBUNIT PROTEIN UL1M"/>
    <property type="match status" value="1"/>
</dbReference>
<evidence type="ECO:0000256" key="6">
    <source>
        <dbReference type="ARBA" id="ARBA00023274"/>
    </source>
</evidence>
<dbReference type="FunCoup" id="A0A6P7X1Q0">
    <property type="interactions" value="1029"/>
</dbReference>
<dbReference type="KEGG" id="muo:115461028"/>
<dbReference type="Gene3D" id="3.40.50.790">
    <property type="match status" value="1"/>
</dbReference>
<dbReference type="InParanoid" id="A0A6P7X1Q0"/>
<dbReference type="InterPro" id="IPR028364">
    <property type="entry name" value="Ribosomal_uL1/biogenesis"/>
</dbReference>
<name>A0A6P7X1Q0_9AMPH</name>
<gene>
    <name evidence="11" type="primary">MRPL1</name>
</gene>
<evidence type="ECO:0000256" key="3">
    <source>
        <dbReference type="ARBA" id="ARBA00022946"/>
    </source>
</evidence>
<comment type="subcellular location">
    <subcellularLocation>
        <location evidence="1">Mitochondrion</location>
    </subcellularLocation>
</comment>
<protein>
    <recommendedName>
        <fullName evidence="7">Large ribosomal subunit protein uL1m</fullName>
    </recommendedName>
    <alternativeName>
        <fullName evidence="8">39S ribosomal protein L1, mitochondrial</fullName>
    </alternativeName>
</protein>
<comment type="similarity">
    <text evidence="2">Belongs to the universal ribosomal protein uL1 family.</text>
</comment>
<keyword evidence="3" id="KW-0809">Transit peptide</keyword>
<evidence type="ECO:0000313" key="10">
    <source>
        <dbReference type="Proteomes" id="UP000515156"/>
    </source>
</evidence>